<feature type="region of interest" description="Disordered" evidence="3">
    <location>
        <begin position="1"/>
        <end position="43"/>
    </location>
</feature>
<evidence type="ECO:0000313" key="6">
    <source>
        <dbReference type="Proteomes" id="UP000305948"/>
    </source>
</evidence>
<evidence type="ECO:0000256" key="2">
    <source>
        <dbReference type="ARBA" id="ARBA00023242"/>
    </source>
</evidence>
<dbReference type="AlphaFoldDB" id="A0A5C3MYB8"/>
<dbReference type="EMBL" id="ML213517">
    <property type="protein sequence ID" value="TFK49166.1"/>
    <property type="molecule type" value="Genomic_DNA"/>
</dbReference>
<feature type="compositionally biased region" description="Acidic residues" evidence="3">
    <location>
        <begin position="701"/>
        <end position="710"/>
    </location>
</feature>
<dbReference type="GO" id="GO:0005634">
    <property type="term" value="C:nucleus"/>
    <property type="evidence" value="ECO:0007669"/>
    <property type="project" value="UniProtKB-SubCell"/>
</dbReference>
<evidence type="ECO:0000313" key="5">
    <source>
        <dbReference type="EMBL" id="TFK49166.1"/>
    </source>
</evidence>
<name>A0A5C3MYB8_9AGAM</name>
<feature type="compositionally biased region" description="Polar residues" evidence="3">
    <location>
        <begin position="736"/>
        <end position="761"/>
    </location>
</feature>
<organism evidence="5 6">
    <name type="scientific">Heliocybe sulcata</name>
    <dbReference type="NCBI Taxonomy" id="5364"/>
    <lineage>
        <taxon>Eukaryota</taxon>
        <taxon>Fungi</taxon>
        <taxon>Dikarya</taxon>
        <taxon>Basidiomycota</taxon>
        <taxon>Agaricomycotina</taxon>
        <taxon>Agaricomycetes</taxon>
        <taxon>Gloeophyllales</taxon>
        <taxon>Gloeophyllaceae</taxon>
        <taxon>Heliocybe</taxon>
    </lineage>
</organism>
<dbReference type="STRING" id="5364.A0A5C3MYB8"/>
<keyword evidence="6" id="KW-1185">Reference proteome</keyword>
<evidence type="ECO:0000259" key="4">
    <source>
        <dbReference type="Pfam" id="PF13934"/>
    </source>
</evidence>
<feature type="compositionally biased region" description="Polar residues" evidence="3">
    <location>
        <begin position="404"/>
        <end position="419"/>
    </location>
</feature>
<dbReference type="Pfam" id="PF13934">
    <property type="entry name" value="ELYS"/>
    <property type="match status" value="1"/>
</dbReference>
<feature type="domain" description="ELYS-like" evidence="4">
    <location>
        <begin position="74"/>
        <end position="285"/>
    </location>
</feature>
<sequence length="780" mass="86858">MQPEPDASDGGMDTSIEEISMTFDVDEEQGPEQQQRNTARDPWAYFNCPPESFPWSPSRREEIEMRRAKLSDNLLFDLLLRMGSVADPGSLYPPADLDALHRLLEAIDHTSYDTLKRDCLYYYLLRFYTDDRAEDYVEHKTVPPQFVGVAAAYWCLDNANHIPRAISYLSDPRIKRNEIPKIMEVLSLEPDANSLIRQYVRTVRPHLMAPHDITIYLIALAESSLWEAWQYQRSFLQQSEMRTTLIRRILQWMLSPEPCPLALTQFLSFPLNSFEEDILQDFALHPPEHIPQISIPILQDLVCVRLVRVGEYTAAIKYDRQFTLRTLGHTHPGQDGSSLAVAQKMAAERRKMLDELMTLMPEIERQMLEEELEQLSLGKVRPASARLSMNWNPDRAPLPVNGSPGRSGNRSQTNISPPRNSAVAAPKLVQKTTIFDTIKPSSGPSPPLIPQIRNQASSSATRMPDGFLGIGQKRPASSLFEKGSANTRPNAFFNPSKKQVKLPARLTERRISAPTPMDIERPPTPPSLAISEKEKQKENDRDVTMVPASDASTQQPVAEPAKDQGPPQQEQPVPMQREDGPTTEFSASVFGTSRAPAPVASAPPPQKADKSLSESQRKVPGAFDPNESIDTPSPEPDPSPEHNFFASSHTNASAAAMFTNGNGRQSQSPTPKRSRGRTNDSNPAPAKKKKDTQTLPGTLITDEEEDEDEVPPLPASPVKPTRKGRSSRASSEEGDSTFQPRRSSRLSTASSGGLTASPEVSRQTRRTAAPTMKTSTRRKR</sequence>
<evidence type="ECO:0000256" key="1">
    <source>
        <dbReference type="ARBA" id="ARBA00004123"/>
    </source>
</evidence>
<feature type="compositionally biased region" description="Polar residues" evidence="3">
    <location>
        <begin position="645"/>
        <end position="671"/>
    </location>
</feature>
<accession>A0A5C3MYB8</accession>
<feature type="region of interest" description="Disordered" evidence="3">
    <location>
        <begin position="388"/>
        <end position="423"/>
    </location>
</feature>
<feature type="compositionally biased region" description="Basic and acidic residues" evidence="3">
    <location>
        <begin position="607"/>
        <end position="617"/>
    </location>
</feature>
<evidence type="ECO:0000256" key="3">
    <source>
        <dbReference type="SAM" id="MobiDB-lite"/>
    </source>
</evidence>
<feature type="region of interest" description="Disordered" evidence="3">
    <location>
        <begin position="480"/>
        <end position="780"/>
    </location>
</feature>
<dbReference type="Proteomes" id="UP000305948">
    <property type="component" value="Unassembled WGS sequence"/>
</dbReference>
<reference evidence="5 6" key="1">
    <citation type="journal article" date="2019" name="Nat. Ecol. Evol.">
        <title>Megaphylogeny resolves global patterns of mushroom evolution.</title>
        <authorList>
            <person name="Varga T."/>
            <person name="Krizsan K."/>
            <person name="Foldi C."/>
            <person name="Dima B."/>
            <person name="Sanchez-Garcia M."/>
            <person name="Sanchez-Ramirez S."/>
            <person name="Szollosi G.J."/>
            <person name="Szarkandi J.G."/>
            <person name="Papp V."/>
            <person name="Albert L."/>
            <person name="Andreopoulos W."/>
            <person name="Angelini C."/>
            <person name="Antonin V."/>
            <person name="Barry K.W."/>
            <person name="Bougher N.L."/>
            <person name="Buchanan P."/>
            <person name="Buyck B."/>
            <person name="Bense V."/>
            <person name="Catcheside P."/>
            <person name="Chovatia M."/>
            <person name="Cooper J."/>
            <person name="Damon W."/>
            <person name="Desjardin D."/>
            <person name="Finy P."/>
            <person name="Geml J."/>
            <person name="Haridas S."/>
            <person name="Hughes K."/>
            <person name="Justo A."/>
            <person name="Karasinski D."/>
            <person name="Kautmanova I."/>
            <person name="Kiss B."/>
            <person name="Kocsube S."/>
            <person name="Kotiranta H."/>
            <person name="LaButti K.M."/>
            <person name="Lechner B.E."/>
            <person name="Liimatainen K."/>
            <person name="Lipzen A."/>
            <person name="Lukacs Z."/>
            <person name="Mihaltcheva S."/>
            <person name="Morgado L.N."/>
            <person name="Niskanen T."/>
            <person name="Noordeloos M.E."/>
            <person name="Ohm R.A."/>
            <person name="Ortiz-Santana B."/>
            <person name="Ovrebo C."/>
            <person name="Racz N."/>
            <person name="Riley R."/>
            <person name="Savchenko A."/>
            <person name="Shiryaev A."/>
            <person name="Soop K."/>
            <person name="Spirin V."/>
            <person name="Szebenyi C."/>
            <person name="Tomsovsky M."/>
            <person name="Tulloss R.E."/>
            <person name="Uehling J."/>
            <person name="Grigoriev I.V."/>
            <person name="Vagvolgyi C."/>
            <person name="Papp T."/>
            <person name="Martin F.M."/>
            <person name="Miettinen O."/>
            <person name="Hibbett D.S."/>
            <person name="Nagy L.G."/>
        </authorList>
    </citation>
    <scope>NUCLEOTIDE SEQUENCE [LARGE SCALE GENOMIC DNA]</scope>
    <source>
        <strain evidence="5 6">OMC1185</strain>
    </source>
</reference>
<keyword evidence="2" id="KW-0539">Nucleus</keyword>
<dbReference type="InterPro" id="IPR025151">
    <property type="entry name" value="ELYS_dom"/>
</dbReference>
<dbReference type="OrthoDB" id="20729at2759"/>
<protein>
    <recommendedName>
        <fullName evidence="4">ELYS-like domain-containing protein</fullName>
    </recommendedName>
</protein>
<proteinExistence type="predicted"/>
<comment type="subcellular location">
    <subcellularLocation>
        <location evidence="1">Nucleus</location>
    </subcellularLocation>
</comment>
<feature type="compositionally biased region" description="Basic and acidic residues" evidence="3">
    <location>
        <begin position="531"/>
        <end position="543"/>
    </location>
</feature>
<gene>
    <name evidence="5" type="ORF">OE88DRAFT_1663598</name>
</gene>